<dbReference type="Proteomes" id="UP000177614">
    <property type="component" value="Unassembled WGS sequence"/>
</dbReference>
<comment type="similarity">
    <text evidence="5 6">Belongs to the adenylate kinase family.</text>
</comment>
<keyword evidence="4 5" id="KW-0418">Kinase</keyword>
<dbReference type="InterPro" id="IPR000850">
    <property type="entry name" value="Adenylat/UMP-CMP_kin"/>
</dbReference>
<comment type="caution">
    <text evidence="5">Lacks conserved residue(s) required for the propagation of feature annotation.</text>
</comment>
<feature type="binding site" evidence="5">
    <location>
        <position position="92"/>
    </location>
    <ligand>
        <name>AMP</name>
        <dbReference type="ChEBI" id="CHEBI:456215"/>
    </ligand>
</feature>
<feature type="binding site" evidence="5">
    <location>
        <position position="132"/>
    </location>
    <ligand>
        <name>Zn(2+)</name>
        <dbReference type="ChEBI" id="CHEBI:29105"/>
        <note>structural</note>
    </ligand>
</feature>
<feature type="binding site" evidence="5">
    <location>
        <position position="129"/>
    </location>
    <ligand>
        <name>Zn(2+)</name>
        <dbReference type="ChEBI" id="CHEBI:29105"/>
        <note>structural</note>
    </ligand>
</feature>
<evidence type="ECO:0000256" key="3">
    <source>
        <dbReference type="ARBA" id="ARBA00022741"/>
    </source>
</evidence>
<feature type="binding site" evidence="5">
    <location>
        <position position="36"/>
    </location>
    <ligand>
        <name>AMP</name>
        <dbReference type="ChEBI" id="CHEBI:456215"/>
    </ligand>
</feature>
<dbReference type="Pfam" id="PF00406">
    <property type="entry name" value="ADK"/>
    <property type="match status" value="1"/>
</dbReference>
<proteinExistence type="inferred from homology"/>
<evidence type="ECO:0000256" key="4">
    <source>
        <dbReference type="ARBA" id="ARBA00022777"/>
    </source>
</evidence>
<comment type="caution">
    <text evidence="8">The sequence shown here is derived from an EMBL/GenBank/DDBJ whole genome shotgun (WGS) entry which is preliminary data.</text>
</comment>
<dbReference type="GO" id="GO:0008270">
    <property type="term" value="F:zinc ion binding"/>
    <property type="evidence" value="ECO:0007669"/>
    <property type="project" value="UniProtKB-UniRule"/>
</dbReference>
<comment type="subunit">
    <text evidence="5 7">Monomer.</text>
</comment>
<evidence type="ECO:0000313" key="9">
    <source>
        <dbReference type="Proteomes" id="UP000177614"/>
    </source>
</evidence>
<comment type="pathway">
    <text evidence="5">Purine metabolism; AMP biosynthesis via salvage pathway; AMP from ADP: step 1/1.</text>
</comment>
<feature type="region of interest" description="NMP" evidence="5">
    <location>
        <begin position="30"/>
        <end position="59"/>
    </location>
</feature>
<evidence type="ECO:0000256" key="5">
    <source>
        <dbReference type="HAMAP-Rule" id="MF_00235"/>
    </source>
</evidence>
<dbReference type="GO" id="GO:0004017">
    <property type="term" value="F:AMP kinase activity"/>
    <property type="evidence" value="ECO:0007669"/>
    <property type="project" value="UniProtKB-UniRule"/>
</dbReference>
<accession>A0A1F4XII6</accession>
<feature type="binding site" evidence="5">
    <location>
        <position position="126"/>
    </location>
    <ligand>
        <name>ATP</name>
        <dbReference type="ChEBI" id="CHEBI:30616"/>
    </ligand>
</feature>
<dbReference type="SUPFAM" id="SSF52540">
    <property type="entry name" value="P-loop containing nucleoside triphosphate hydrolases"/>
    <property type="match status" value="1"/>
</dbReference>
<feature type="binding site" evidence="5">
    <location>
        <position position="145"/>
    </location>
    <ligand>
        <name>Zn(2+)</name>
        <dbReference type="ChEBI" id="CHEBI:29105"/>
        <note>structural</note>
    </ligand>
</feature>
<feature type="binding site" evidence="5">
    <location>
        <begin position="57"/>
        <end position="59"/>
    </location>
    <ligand>
        <name>AMP</name>
        <dbReference type="ChEBI" id="CHEBI:456215"/>
    </ligand>
</feature>
<dbReference type="CDD" id="cd01428">
    <property type="entry name" value="ADK"/>
    <property type="match status" value="1"/>
</dbReference>
<feature type="binding site" evidence="5">
    <location>
        <position position="194"/>
    </location>
    <ligand>
        <name>ATP</name>
        <dbReference type="ChEBI" id="CHEBI:30616"/>
    </ligand>
</feature>
<keyword evidence="1 5" id="KW-0808">Transferase</keyword>
<keyword evidence="5" id="KW-0479">Metal-binding</keyword>
<dbReference type="EC" id="2.7.4.3" evidence="5 7"/>
<keyword evidence="5 7" id="KW-0067">ATP-binding</keyword>
<sequence length="229" mass="25717">MDILVFGIQGAGKGTQAKAVSLALGLPIYEAGAELRRLAAENTPLGEEIRKVIYTGRLVPPGMVLLRIAEYLEHPATVAGVIYDGVPRSYEQAIAFDEMMKEKKRDSLAIDIELSEGKALERLEKRRICSKCQAIFMPDYESEVCNICGGVLIHRADDNPEAIKVRFANYRKETVPVIDYFRKQGKLLTIDGDQSILDVTKDIFNQLSPLLKLKKRLKDEEIRALHNMK</sequence>
<evidence type="ECO:0000256" key="1">
    <source>
        <dbReference type="ARBA" id="ARBA00022679"/>
    </source>
</evidence>
<evidence type="ECO:0000256" key="6">
    <source>
        <dbReference type="RuleBase" id="RU003330"/>
    </source>
</evidence>
<gene>
    <name evidence="5" type="primary">adk</name>
    <name evidence="8" type="ORF">A2V81_04070</name>
</gene>
<comment type="subcellular location">
    <subcellularLocation>
        <location evidence="5 7">Cytoplasm</location>
    </subcellularLocation>
</comment>
<evidence type="ECO:0000313" key="8">
    <source>
        <dbReference type="EMBL" id="OGC81404.1"/>
    </source>
</evidence>
<feature type="binding site" evidence="5">
    <location>
        <position position="155"/>
    </location>
    <ligand>
        <name>AMP</name>
        <dbReference type="ChEBI" id="CHEBI:456215"/>
    </ligand>
</feature>
<dbReference type="EMBL" id="MEWR01000027">
    <property type="protein sequence ID" value="OGC81404.1"/>
    <property type="molecule type" value="Genomic_DNA"/>
</dbReference>
<reference evidence="8 9" key="1">
    <citation type="journal article" date="2016" name="Nat. Commun.">
        <title>Thousands of microbial genomes shed light on interconnected biogeochemical processes in an aquifer system.</title>
        <authorList>
            <person name="Anantharaman K."/>
            <person name="Brown C.T."/>
            <person name="Hug L.A."/>
            <person name="Sharon I."/>
            <person name="Castelle C.J."/>
            <person name="Probst A.J."/>
            <person name="Thomas B.C."/>
            <person name="Singh A."/>
            <person name="Wilkins M.J."/>
            <person name="Karaoz U."/>
            <person name="Brodie E.L."/>
            <person name="Williams K.H."/>
            <person name="Hubbard S.S."/>
            <person name="Banfield J.F."/>
        </authorList>
    </citation>
    <scope>NUCLEOTIDE SEQUENCE [LARGE SCALE GENOMIC DNA]</scope>
</reference>
<dbReference type="GO" id="GO:0005524">
    <property type="term" value="F:ATP binding"/>
    <property type="evidence" value="ECO:0007669"/>
    <property type="project" value="UniProtKB-UniRule"/>
</dbReference>
<organism evidence="8 9">
    <name type="scientific">Candidatus Abawacabacteria bacterium RBG_16_42_10</name>
    <dbReference type="NCBI Taxonomy" id="1817814"/>
    <lineage>
        <taxon>Bacteria</taxon>
        <taxon>Candidatus Abawacaibacteriota</taxon>
    </lineage>
</organism>
<feature type="binding site" evidence="5">
    <location>
        <position position="166"/>
    </location>
    <ligand>
        <name>AMP</name>
        <dbReference type="ChEBI" id="CHEBI:456215"/>
    </ligand>
</feature>
<comment type="function">
    <text evidence="5">Catalyzes the reversible transfer of the terminal phosphate group between ATP and AMP. Plays an important role in cellular energy homeostasis and in adenine nucleotide metabolism.</text>
</comment>
<keyword evidence="5" id="KW-0963">Cytoplasm</keyword>
<dbReference type="InterPro" id="IPR027417">
    <property type="entry name" value="P-loop_NTPase"/>
</dbReference>
<dbReference type="AlphaFoldDB" id="A0A1F4XII6"/>
<name>A0A1F4XII6_9BACT</name>
<keyword evidence="3 5" id="KW-0547">Nucleotide-binding</keyword>
<keyword evidence="2 5" id="KW-0545">Nucleotide biosynthesis</keyword>
<protein>
    <recommendedName>
        <fullName evidence="5 7">Adenylate kinase</fullName>
        <shortName evidence="5">AK</shortName>
        <ecNumber evidence="5 7">2.7.4.3</ecNumber>
    </recommendedName>
    <alternativeName>
        <fullName evidence="5">ATP-AMP transphosphorylase</fullName>
    </alternativeName>
    <alternativeName>
        <fullName evidence="5">ATP:AMP phosphotransferase</fullName>
    </alternativeName>
    <alternativeName>
        <fullName evidence="5">Adenylate monophosphate kinase</fullName>
    </alternativeName>
</protein>
<dbReference type="GO" id="GO:0044209">
    <property type="term" value="P:AMP salvage"/>
    <property type="evidence" value="ECO:0007669"/>
    <property type="project" value="UniProtKB-UniRule"/>
</dbReference>
<dbReference type="Gene3D" id="3.40.50.300">
    <property type="entry name" value="P-loop containing nucleotide triphosphate hydrolases"/>
    <property type="match status" value="1"/>
</dbReference>
<dbReference type="PANTHER" id="PTHR23359">
    <property type="entry name" value="NUCLEOTIDE KINASE"/>
    <property type="match status" value="1"/>
</dbReference>
<dbReference type="PRINTS" id="PR00094">
    <property type="entry name" value="ADENYLTKNASE"/>
</dbReference>
<keyword evidence="5" id="KW-0862">Zinc</keyword>
<feature type="binding site" evidence="5">
    <location>
        <position position="148"/>
    </location>
    <ligand>
        <name>Zn(2+)</name>
        <dbReference type="ChEBI" id="CHEBI:29105"/>
        <note>structural</note>
    </ligand>
</feature>
<evidence type="ECO:0000256" key="2">
    <source>
        <dbReference type="ARBA" id="ARBA00022727"/>
    </source>
</evidence>
<comment type="catalytic activity">
    <reaction evidence="5 7">
        <text>AMP + ATP = 2 ADP</text>
        <dbReference type="Rhea" id="RHEA:12973"/>
        <dbReference type="ChEBI" id="CHEBI:30616"/>
        <dbReference type="ChEBI" id="CHEBI:456215"/>
        <dbReference type="ChEBI" id="CHEBI:456216"/>
        <dbReference type="EC" id="2.7.4.3"/>
    </reaction>
</comment>
<dbReference type="UniPathway" id="UPA00588">
    <property type="reaction ID" value="UER00649"/>
</dbReference>
<comment type="domain">
    <text evidence="5">Consists of three domains, a large central CORE domain and two small peripheral domains, NMPbind and LID, which undergo movements during catalysis. The LID domain closes over the site of phosphoryl transfer upon ATP binding. Assembling and dissambling the active center during each catalytic cycle provides an effective means to prevent ATP hydrolysis. Some bacteria have evolved a zinc-coordinating structure that stabilizes the LID domain.</text>
</comment>
<feature type="binding site" evidence="5">
    <location>
        <begin position="10"/>
        <end position="15"/>
    </location>
    <ligand>
        <name>ATP</name>
        <dbReference type="ChEBI" id="CHEBI:30616"/>
    </ligand>
</feature>
<evidence type="ECO:0000256" key="7">
    <source>
        <dbReference type="RuleBase" id="RU003331"/>
    </source>
</evidence>
<dbReference type="GO" id="GO:0005737">
    <property type="term" value="C:cytoplasm"/>
    <property type="evidence" value="ECO:0007669"/>
    <property type="project" value="UniProtKB-SubCell"/>
</dbReference>
<dbReference type="STRING" id="1817814.A2V81_04070"/>
<dbReference type="HAMAP" id="MF_00235">
    <property type="entry name" value="Adenylate_kinase_Adk"/>
    <property type="match status" value="1"/>
</dbReference>